<dbReference type="InterPro" id="IPR015216">
    <property type="entry name" value="SANTA"/>
</dbReference>
<comment type="caution">
    <text evidence="3">The sequence shown here is derived from an EMBL/GenBank/DDBJ whole genome shotgun (WGS) entry which is preliminary data.</text>
</comment>
<protein>
    <submittedName>
        <fullName evidence="3">18841_t:CDS:1</fullName>
    </submittedName>
</protein>
<dbReference type="Proteomes" id="UP000789342">
    <property type="component" value="Unassembled WGS sequence"/>
</dbReference>
<evidence type="ECO:0000313" key="3">
    <source>
        <dbReference type="EMBL" id="CAG8471735.1"/>
    </source>
</evidence>
<dbReference type="OrthoDB" id="2449933at2759"/>
<keyword evidence="4" id="KW-1185">Reference proteome</keyword>
<dbReference type="GO" id="GO:0000775">
    <property type="term" value="C:chromosome, centromeric region"/>
    <property type="evidence" value="ECO:0007669"/>
    <property type="project" value="TreeGrafter"/>
</dbReference>
<feature type="region of interest" description="Disordered" evidence="1">
    <location>
        <begin position="262"/>
        <end position="310"/>
    </location>
</feature>
<feature type="domain" description="SANTA" evidence="2">
    <location>
        <begin position="420"/>
        <end position="492"/>
    </location>
</feature>
<dbReference type="Pfam" id="PF09133">
    <property type="entry name" value="SANTA"/>
    <property type="match status" value="1"/>
</dbReference>
<feature type="compositionally biased region" description="Polar residues" evidence="1">
    <location>
        <begin position="295"/>
        <end position="309"/>
    </location>
</feature>
<feature type="compositionally biased region" description="Polar residues" evidence="1">
    <location>
        <begin position="262"/>
        <end position="281"/>
    </location>
</feature>
<accession>A0A9N8W304</accession>
<feature type="region of interest" description="Disordered" evidence="1">
    <location>
        <begin position="599"/>
        <end position="618"/>
    </location>
</feature>
<evidence type="ECO:0000256" key="1">
    <source>
        <dbReference type="SAM" id="MobiDB-lite"/>
    </source>
</evidence>
<dbReference type="PANTHER" id="PTHR16124">
    <property type="entry name" value="MIS18-BINDING PROTEIN 1"/>
    <property type="match status" value="1"/>
</dbReference>
<dbReference type="EMBL" id="CAJVPV010000734">
    <property type="protein sequence ID" value="CAG8471735.1"/>
    <property type="molecule type" value="Genomic_DNA"/>
</dbReference>
<dbReference type="AlphaFoldDB" id="A0A9N8W304"/>
<dbReference type="PANTHER" id="PTHR16124:SF3">
    <property type="entry name" value="MIS18-BINDING PROTEIN 1"/>
    <property type="match status" value="1"/>
</dbReference>
<gene>
    <name evidence="3" type="ORF">AMORRO_LOCUS1888</name>
</gene>
<proteinExistence type="predicted"/>
<feature type="region of interest" description="Disordered" evidence="1">
    <location>
        <begin position="366"/>
        <end position="387"/>
    </location>
</feature>
<evidence type="ECO:0000259" key="2">
    <source>
        <dbReference type="Pfam" id="PF09133"/>
    </source>
</evidence>
<feature type="compositionally biased region" description="Basic and acidic residues" evidence="1">
    <location>
        <begin position="609"/>
        <end position="618"/>
    </location>
</feature>
<sequence length="815" mass="90735">MVEEQKLSPAAIFNYEDDELAFRSPMPLHISNPTRSASLPSSFRIGSNGSAFSVPDFGTYSFHDQPSRVDPTVENHIFAQNSAFFGSTRNSQHPFDIGDALHYNTLSQCGLPPTENSLPSPSRTVYRAANTTRLYYSRTPEQLLGEGIAHRPDGLIPSFVGINKIPDSNFPNSSTPKSVDPQFLFSHMRHASPRPGPSYMIPSSHVTSSSSPEFRRPIPKRSCMENTLTQLSSIGGLRNAPYVFPSDQFTSKNPISVTPLESQDQLNRQNDSQPCHSVTEPSSRDAVSAIETSDEGNLSNNLQPGQSRNPPLISILEMLGTNSGNKLTVDRDNVEKISQCSQDACKQISPDDNGVSEIDVQDLVMGSAEQTESKEQDSTEDSCGNGQQTKHISIFDWHLICLPIQPKPNHLLPPGVDRWIVIEGVIKKGRQHFQWHTSLIVDRVSRMLLKTLSGKTYKLEGELMIDSMMNYGFSQKCCEKFRDGFPDDWKEILLCEFSGGLNLSSTKPPEEAVHGDVDGPTTIANGEKTGSITVTNDEANDMITVTRDTENDPTTVGHDDELKVAEDLNPEGYNDECHAENIDSGGKTREEMMDTSEASESTICVQPNRSDRDGVDRNTDLHEFVDPIIVIDSILDGSIDDTQNVLDIQDTQNVLDIQDTQNVLDIQDTQNVLDIRDAQDAQEAQDVQEIRDMQDIQNMKDIIDYQEIRDVQEIRDIQDAQVGNKKFGKKKKKELKHSLNNISKRGSKVVAITSSGRQVRRPGSWWAVNPEPNEELGETTSKKRKSTGTRRESKRNLISNASMLTGKRQRNENFV</sequence>
<evidence type="ECO:0000313" key="4">
    <source>
        <dbReference type="Proteomes" id="UP000789342"/>
    </source>
</evidence>
<feature type="region of interest" description="Disordered" evidence="1">
    <location>
        <begin position="765"/>
        <end position="794"/>
    </location>
</feature>
<feature type="region of interest" description="Disordered" evidence="1">
    <location>
        <begin position="202"/>
        <end position="222"/>
    </location>
</feature>
<feature type="compositionally biased region" description="Polar residues" evidence="1">
    <location>
        <begin position="599"/>
        <end position="608"/>
    </location>
</feature>
<name>A0A9N8W304_9GLOM</name>
<organism evidence="3 4">
    <name type="scientific">Acaulospora morrowiae</name>
    <dbReference type="NCBI Taxonomy" id="94023"/>
    <lineage>
        <taxon>Eukaryota</taxon>
        <taxon>Fungi</taxon>
        <taxon>Fungi incertae sedis</taxon>
        <taxon>Mucoromycota</taxon>
        <taxon>Glomeromycotina</taxon>
        <taxon>Glomeromycetes</taxon>
        <taxon>Diversisporales</taxon>
        <taxon>Acaulosporaceae</taxon>
        <taxon>Acaulospora</taxon>
    </lineage>
</organism>
<reference evidence="3" key="1">
    <citation type="submission" date="2021-06" db="EMBL/GenBank/DDBJ databases">
        <authorList>
            <person name="Kallberg Y."/>
            <person name="Tangrot J."/>
            <person name="Rosling A."/>
        </authorList>
    </citation>
    <scope>NUCLEOTIDE SEQUENCE</scope>
    <source>
        <strain evidence="3">CL551</strain>
    </source>
</reference>
<dbReference type="InterPro" id="IPR039110">
    <property type="entry name" value="KNL2-like"/>
</dbReference>